<protein>
    <submittedName>
        <fullName evidence="2">Uncharacterized protein</fullName>
    </submittedName>
</protein>
<feature type="transmembrane region" description="Helical" evidence="1">
    <location>
        <begin position="36"/>
        <end position="57"/>
    </location>
</feature>
<gene>
    <name evidence="2" type="ORF">ECRASSUSDP1_LOCUS29099</name>
</gene>
<accession>A0AAD1YB19</accession>
<keyword evidence="1" id="KW-0472">Membrane</keyword>
<keyword evidence="1" id="KW-0812">Transmembrane</keyword>
<keyword evidence="1" id="KW-1133">Transmembrane helix</keyword>
<organism evidence="2 3">
    <name type="scientific">Euplotes crassus</name>
    <dbReference type="NCBI Taxonomy" id="5936"/>
    <lineage>
        <taxon>Eukaryota</taxon>
        <taxon>Sar</taxon>
        <taxon>Alveolata</taxon>
        <taxon>Ciliophora</taxon>
        <taxon>Intramacronucleata</taxon>
        <taxon>Spirotrichea</taxon>
        <taxon>Hypotrichia</taxon>
        <taxon>Euplotida</taxon>
        <taxon>Euplotidae</taxon>
        <taxon>Moneuplotes</taxon>
    </lineage>
</organism>
<sequence length="77" mass="8818">MKVNYLKGFVDPQKPLFFIKLICLCYNIAQNGLRSAIIIIDSMSWSIGGLVVLAGFIRDLAKILNLRIENLLYLKFR</sequence>
<dbReference type="AlphaFoldDB" id="A0AAD1YB19"/>
<dbReference type="Proteomes" id="UP001295684">
    <property type="component" value="Unassembled WGS sequence"/>
</dbReference>
<evidence type="ECO:0000313" key="2">
    <source>
        <dbReference type="EMBL" id="CAI2387466.1"/>
    </source>
</evidence>
<keyword evidence="3" id="KW-1185">Reference proteome</keyword>
<name>A0AAD1YB19_EUPCR</name>
<evidence type="ECO:0000313" key="3">
    <source>
        <dbReference type="Proteomes" id="UP001295684"/>
    </source>
</evidence>
<comment type="caution">
    <text evidence="2">The sequence shown here is derived from an EMBL/GenBank/DDBJ whole genome shotgun (WGS) entry which is preliminary data.</text>
</comment>
<reference evidence="2" key="1">
    <citation type="submission" date="2023-07" db="EMBL/GenBank/DDBJ databases">
        <authorList>
            <consortium name="AG Swart"/>
            <person name="Singh M."/>
            <person name="Singh A."/>
            <person name="Seah K."/>
            <person name="Emmerich C."/>
        </authorList>
    </citation>
    <scope>NUCLEOTIDE SEQUENCE</scope>
    <source>
        <strain evidence="2">DP1</strain>
    </source>
</reference>
<dbReference type="EMBL" id="CAMPGE010029973">
    <property type="protein sequence ID" value="CAI2387466.1"/>
    <property type="molecule type" value="Genomic_DNA"/>
</dbReference>
<proteinExistence type="predicted"/>
<evidence type="ECO:0000256" key="1">
    <source>
        <dbReference type="SAM" id="Phobius"/>
    </source>
</evidence>